<sequence length="142" mass="15934">MESQHRSALKISLSALPLQQDFNHCDAITALSELPFQQEVNHCDAITALSAFPLQQEVNHCDAASSKRSTALREATKKLALFLLNVKDAYSRHSLPPLGRSNHNLVLPQPIYRPMTLRVSPMKREVMSWTNEAADKLRACLE</sequence>
<dbReference type="EMBL" id="BMAT01008748">
    <property type="protein sequence ID" value="GFR91908.1"/>
    <property type="molecule type" value="Genomic_DNA"/>
</dbReference>
<dbReference type="GO" id="GO:0004519">
    <property type="term" value="F:endonuclease activity"/>
    <property type="evidence" value="ECO:0007669"/>
    <property type="project" value="UniProtKB-KW"/>
</dbReference>
<keyword evidence="1" id="KW-0378">Hydrolase</keyword>
<reference evidence="1 2" key="1">
    <citation type="journal article" date="2021" name="Elife">
        <title>Chloroplast acquisition without the gene transfer in kleptoplastic sea slugs, Plakobranchus ocellatus.</title>
        <authorList>
            <person name="Maeda T."/>
            <person name="Takahashi S."/>
            <person name="Yoshida T."/>
            <person name="Shimamura S."/>
            <person name="Takaki Y."/>
            <person name="Nagai Y."/>
            <person name="Toyoda A."/>
            <person name="Suzuki Y."/>
            <person name="Arimoto A."/>
            <person name="Ishii H."/>
            <person name="Satoh N."/>
            <person name="Nishiyama T."/>
            <person name="Hasebe M."/>
            <person name="Maruyama T."/>
            <person name="Minagawa J."/>
            <person name="Obokata J."/>
            <person name="Shigenobu S."/>
        </authorList>
    </citation>
    <scope>NUCLEOTIDE SEQUENCE [LARGE SCALE GENOMIC DNA]</scope>
</reference>
<keyword evidence="1" id="KW-0255">Endonuclease</keyword>
<gene>
    <name evidence="1" type="ORF">ElyMa_004340000</name>
</gene>
<evidence type="ECO:0000313" key="2">
    <source>
        <dbReference type="Proteomes" id="UP000762676"/>
    </source>
</evidence>
<organism evidence="1 2">
    <name type="scientific">Elysia marginata</name>
    <dbReference type="NCBI Taxonomy" id="1093978"/>
    <lineage>
        <taxon>Eukaryota</taxon>
        <taxon>Metazoa</taxon>
        <taxon>Spiralia</taxon>
        <taxon>Lophotrochozoa</taxon>
        <taxon>Mollusca</taxon>
        <taxon>Gastropoda</taxon>
        <taxon>Heterobranchia</taxon>
        <taxon>Euthyneura</taxon>
        <taxon>Panpulmonata</taxon>
        <taxon>Sacoglossa</taxon>
        <taxon>Placobranchoidea</taxon>
        <taxon>Plakobranchidae</taxon>
        <taxon>Elysia</taxon>
    </lineage>
</organism>
<keyword evidence="1" id="KW-0540">Nuclease</keyword>
<proteinExistence type="predicted"/>
<dbReference type="AlphaFoldDB" id="A0AAV4H4E0"/>
<comment type="caution">
    <text evidence="1">The sequence shown here is derived from an EMBL/GenBank/DDBJ whole genome shotgun (WGS) entry which is preliminary data.</text>
</comment>
<dbReference type="Proteomes" id="UP000762676">
    <property type="component" value="Unassembled WGS sequence"/>
</dbReference>
<name>A0AAV4H4E0_9GAST</name>
<evidence type="ECO:0000313" key="1">
    <source>
        <dbReference type="EMBL" id="GFR91908.1"/>
    </source>
</evidence>
<accession>A0AAV4H4E0</accession>
<keyword evidence="2" id="KW-1185">Reference proteome</keyword>
<protein>
    <submittedName>
        <fullName evidence="1">Endonuclease domain of the non-LTR retrotransposon LINE-1</fullName>
    </submittedName>
</protein>